<dbReference type="RefSeq" id="WP_094233764.1">
    <property type="nucleotide sequence ID" value="NZ_CP016199.1"/>
</dbReference>
<proteinExistence type="predicted"/>
<dbReference type="PANTHER" id="PTHR42887:SF2">
    <property type="entry name" value="OS12G0638800 PROTEIN"/>
    <property type="match status" value="1"/>
</dbReference>
<dbReference type="PANTHER" id="PTHR42887">
    <property type="entry name" value="OS12G0638800 PROTEIN"/>
    <property type="match status" value="1"/>
</dbReference>
<dbReference type="Proteomes" id="UP000214689">
    <property type="component" value="Chromosome"/>
</dbReference>
<sequence>MSLKSTDKILNTKFGTTGETTPSIASSIPVTGTLIIGAGAAGLMCATNLKTGGIILEGSSRIGTKLLMSGHGHCNITHAGSIKDFPSCYGAAGRSIRKILYKYSNTDLVDFLELRGVKTVTDEDGRIFPESMRAQDVRDAFLEATESNGFKVVTNRKVIEIHVAEASSEVCKYIVVAEAPDGQRFHYEATNLVIATGGKSYPRSGSDGSMFDVISAGLGIEHTELKPSLAPLEIKGYPYGELSGISFDKVEISIYPKSGKRLVLLSGGLLLAHDNFTGPVILNSSKYAESGCWLLINYIGMGRDDALTRLTSNDCSGAGSSQSRNSGTKSAQSGELASIIAKEFALPRRFAKEVAKRSACSARKAAILLTEDRFEIESRGDFSKAIVTAGGLRLDQFDCKSMQLKSVPNTYCIGEMLDVDGITGGYNLQFAWSSARAAAASIESNINNTVPTHTED</sequence>
<dbReference type="AlphaFoldDB" id="A0A223ARE8"/>
<feature type="domain" description="RsdA/BaiN/AoA(So)-like Rossmann fold-like" evidence="1">
    <location>
        <begin position="33"/>
        <end position="440"/>
    </location>
</feature>
<dbReference type="SUPFAM" id="SSF160996">
    <property type="entry name" value="HI0933 insert domain-like"/>
    <property type="match status" value="1"/>
</dbReference>
<dbReference type="InterPro" id="IPR004792">
    <property type="entry name" value="BaiN-like"/>
</dbReference>
<reference evidence="3" key="1">
    <citation type="submission" date="2016-05" db="EMBL/GenBank/DDBJ databases">
        <authorList>
            <person name="Holder M.E."/>
            <person name="Ajami N.J."/>
            <person name="Petrosino J.F."/>
        </authorList>
    </citation>
    <scope>NUCLEOTIDE SEQUENCE [LARGE SCALE GENOMIC DNA]</scope>
    <source>
        <strain evidence="3">ATCC 700696</strain>
    </source>
</reference>
<dbReference type="Gene3D" id="3.50.50.60">
    <property type="entry name" value="FAD/NAD(P)-binding domain"/>
    <property type="match status" value="1"/>
</dbReference>
<dbReference type="Gene3D" id="1.10.8.260">
    <property type="entry name" value="HI0933 insert domain-like"/>
    <property type="match status" value="1"/>
</dbReference>
<dbReference type="SUPFAM" id="SSF51905">
    <property type="entry name" value="FAD/NAD(P)-binding domain"/>
    <property type="match status" value="1"/>
</dbReference>
<keyword evidence="3" id="KW-1185">Reference proteome</keyword>
<dbReference type="Pfam" id="PF03486">
    <property type="entry name" value="HI0933_like"/>
    <property type="match status" value="1"/>
</dbReference>
<name>A0A223ARE8_9FIRM</name>
<evidence type="ECO:0000313" key="3">
    <source>
        <dbReference type="Proteomes" id="UP000214689"/>
    </source>
</evidence>
<dbReference type="NCBIfam" id="TIGR00275">
    <property type="entry name" value="aminoacetone oxidase family FAD-binding enzyme"/>
    <property type="match status" value="1"/>
</dbReference>
<dbReference type="OrthoDB" id="9773233at2"/>
<organism evidence="2 3">
    <name type="scientific">Mogibacterium pumilum</name>
    <dbReference type="NCBI Taxonomy" id="86332"/>
    <lineage>
        <taxon>Bacteria</taxon>
        <taxon>Bacillati</taxon>
        <taxon>Bacillota</taxon>
        <taxon>Clostridia</taxon>
        <taxon>Peptostreptococcales</taxon>
        <taxon>Anaerovoracaceae</taxon>
        <taxon>Mogibacterium</taxon>
    </lineage>
</organism>
<gene>
    <name evidence="2" type="ORF">AXF17_03090</name>
</gene>
<dbReference type="InterPro" id="IPR036188">
    <property type="entry name" value="FAD/NAD-bd_sf"/>
</dbReference>
<dbReference type="EMBL" id="CP016199">
    <property type="protein sequence ID" value="ASS37543.1"/>
    <property type="molecule type" value="Genomic_DNA"/>
</dbReference>
<accession>A0A223ARE8</accession>
<dbReference type="InterPro" id="IPR057661">
    <property type="entry name" value="RsdA/BaiN/AoA(So)_Rossmann"/>
</dbReference>
<dbReference type="InterPro" id="IPR023166">
    <property type="entry name" value="BaiN-like_dom_sf"/>
</dbReference>
<protein>
    <recommendedName>
        <fullName evidence="1">RsdA/BaiN/AoA(So)-like Rossmann fold-like domain-containing protein</fullName>
    </recommendedName>
</protein>
<evidence type="ECO:0000259" key="1">
    <source>
        <dbReference type="Pfam" id="PF03486"/>
    </source>
</evidence>
<evidence type="ECO:0000313" key="2">
    <source>
        <dbReference type="EMBL" id="ASS37543.1"/>
    </source>
</evidence>
<dbReference type="Gene3D" id="2.40.30.10">
    <property type="entry name" value="Translation factors"/>
    <property type="match status" value="1"/>
</dbReference>